<dbReference type="EMBL" id="QFGA01000008">
    <property type="protein sequence ID" value="TEB04046.1"/>
    <property type="molecule type" value="Genomic_DNA"/>
</dbReference>
<reference evidence="2 3" key="1">
    <citation type="journal article" date="2018" name="Environ. Microbiol.">
        <title>Novel energy conservation strategies and behaviour of Pelotomaculum schinkii driving syntrophic propionate catabolism.</title>
        <authorList>
            <person name="Hidalgo-Ahumada C.A.P."/>
            <person name="Nobu M.K."/>
            <person name="Narihiro T."/>
            <person name="Tamaki H."/>
            <person name="Liu W.T."/>
            <person name="Kamagata Y."/>
            <person name="Stams A.J.M."/>
            <person name="Imachi H."/>
            <person name="Sousa D.Z."/>
        </authorList>
    </citation>
    <scope>NUCLEOTIDE SEQUENCE [LARGE SCALE GENOMIC DNA]</scope>
    <source>
        <strain evidence="2 3">HH</strain>
    </source>
</reference>
<accession>A0A4Y7R7F7</accession>
<organism evidence="2 3">
    <name type="scientific">Pelotomaculum schinkii</name>
    <dbReference type="NCBI Taxonomy" id="78350"/>
    <lineage>
        <taxon>Bacteria</taxon>
        <taxon>Bacillati</taxon>
        <taxon>Bacillota</taxon>
        <taxon>Clostridia</taxon>
        <taxon>Eubacteriales</taxon>
        <taxon>Desulfotomaculaceae</taxon>
        <taxon>Pelotomaculum</taxon>
    </lineage>
</organism>
<name>A0A4Y7R7F7_9FIRM</name>
<dbReference type="Proteomes" id="UP000298324">
    <property type="component" value="Unassembled WGS sequence"/>
</dbReference>
<dbReference type="AlphaFoldDB" id="A0A4Y7R7F7"/>
<evidence type="ECO:0000313" key="1">
    <source>
        <dbReference type="EMBL" id="TEB04046.1"/>
    </source>
</evidence>
<evidence type="ECO:0000313" key="3">
    <source>
        <dbReference type="Proteomes" id="UP000298324"/>
    </source>
</evidence>
<proteinExistence type="predicted"/>
<evidence type="ECO:0000313" key="2">
    <source>
        <dbReference type="EMBL" id="TEB04683.1"/>
    </source>
</evidence>
<sequence length="292" mass="33438">MLQLADFPRTICGKLLSLADLEIIRRIIDANPSATRAQISRDVCLAWSWRKPDGGLKDMSCRVLLLRLHRCGLITLPEPRTTNGNGQKFSRRTKQGEVKENIAGQLQSLLPLELKRVASKKDSSLWNELIDRYHYLGYTPLPGAQLRYLINSPAGYLCAIGFSAAAWKVGPRDAWIGWSAERRVQNLHLLVGNSRFLILPWVRCQHLASKILSLCAKRLPLDWQEVYGYRPVLMETFVEKDRFAGTCYKAANWIYVGATQGRGKLDRFHKHKVPVKDIYLYPLDKNFRMFLV</sequence>
<keyword evidence="3" id="KW-1185">Reference proteome</keyword>
<dbReference type="InterPro" id="IPR025639">
    <property type="entry name" value="DruA"/>
</dbReference>
<protein>
    <submittedName>
        <fullName evidence="2">Uncharacterized protein</fullName>
    </submittedName>
</protein>
<comment type="caution">
    <text evidence="2">The sequence shown here is derived from an EMBL/GenBank/DDBJ whole genome shotgun (WGS) entry which is preliminary data.</text>
</comment>
<dbReference type="Pfam" id="PF14236">
    <property type="entry name" value="DruA"/>
    <property type="match status" value="1"/>
</dbReference>
<gene>
    <name evidence="2" type="ORF">Psch_03445</name>
    <name evidence="1" type="ORF">Psch_04241</name>
</gene>
<reference evidence="2" key="2">
    <citation type="submission" date="2018-05" db="EMBL/GenBank/DDBJ databases">
        <authorList>
            <person name="Hidalgo C.A."/>
            <person name="Nobu M.K."/>
            <person name="Narihiro T."/>
            <person name="Tamaki H."/>
            <person name="Liu W.-T."/>
            <person name="Kamagata Y."/>
            <person name="Stams A.J."/>
            <person name="Imachi H."/>
            <person name="Sousa D.Z."/>
        </authorList>
    </citation>
    <scope>NUCLEOTIDE SEQUENCE</scope>
    <source>
        <strain evidence="2">HH</strain>
    </source>
</reference>
<dbReference type="RefSeq" id="WP_243124188.1">
    <property type="nucleotide sequence ID" value="NZ_QFGA01000003.1"/>
</dbReference>
<dbReference type="EMBL" id="QFGA01000003">
    <property type="protein sequence ID" value="TEB04683.1"/>
    <property type="molecule type" value="Genomic_DNA"/>
</dbReference>